<dbReference type="PANTHER" id="PTHR12215">
    <property type="entry name" value="PHOSPHOPANTETHEINE TRANSFERASE"/>
    <property type="match status" value="1"/>
</dbReference>
<keyword evidence="6" id="KW-1185">Reference proteome</keyword>
<organism evidence="5 6">
    <name type="scientific">Streptomyces triticagri</name>
    <dbReference type="NCBI Taxonomy" id="2293568"/>
    <lineage>
        <taxon>Bacteria</taxon>
        <taxon>Bacillati</taxon>
        <taxon>Actinomycetota</taxon>
        <taxon>Actinomycetes</taxon>
        <taxon>Kitasatosporales</taxon>
        <taxon>Streptomycetaceae</taxon>
        <taxon>Streptomyces</taxon>
    </lineage>
</organism>
<dbReference type="AlphaFoldDB" id="A0A372M2A3"/>
<keyword evidence="2 5" id="KW-0808">Transferase</keyword>
<evidence type="ECO:0000313" key="6">
    <source>
        <dbReference type="Proteomes" id="UP000263094"/>
    </source>
</evidence>
<protein>
    <submittedName>
        <fullName evidence="5">4-phosphopantetheinyl transferase</fullName>
    </submittedName>
</protein>
<comment type="caution">
    <text evidence="5">The sequence shown here is derived from an EMBL/GenBank/DDBJ whole genome shotgun (WGS) entry which is preliminary data.</text>
</comment>
<accession>A0A372M2A3</accession>
<reference evidence="5 6" key="1">
    <citation type="submission" date="2018-08" db="EMBL/GenBank/DDBJ databases">
        <title>Isolation, diversity and antifungal activity of Actinobacteria from wheat.</title>
        <authorList>
            <person name="Han C."/>
        </authorList>
    </citation>
    <scope>NUCLEOTIDE SEQUENCE [LARGE SCALE GENOMIC DNA]</scope>
    <source>
        <strain evidence="5 6">NEAU-YY421</strain>
    </source>
</reference>
<dbReference type="GO" id="GO:0008897">
    <property type="term" value="F:holo-[acyl-carrier-protein] synthase activity"/>
    <property type="evidence" value="ECO:0007669"/>
    <property type="project" value="InterPro"/>
</dbReference>
<dbReference type="InterPro" id="IPR037143">
    <property type="entry name" value="4-PPantetheinyl_Trfase_dom_sf"/>
</dbReference>
<evidence type="ECO:0000256" key="1">
    <source>
        <dbReference type="ARBA" id="ARBA00010990"/>
    </source>
</evidence>
<name>A0A372M2A3_9ACTN</name>
<sequence>MTATGQQPHPRDQEAPDASQARAPDGTPWPIGAGSHEDRAGRPELWLVRVGHPTDEDLSVLDATERARATALRRPQDRDLYITAHTTLRRVLGRRLDTAPAALAFVREPCPHCGGEHGRPVLAGSPVHFSLSHAGRHALIGVCDRPVGVDIELVPKAELVTDVARALHGDEQQELALLGPESGPVAFARCWARKEAVLKGTGEGLGGGGVATLLVGTGAEPHPVPGWRLADIPEAPGGYAAAYAVRD</sequence>
<proteinExistence type="inferred from homology"/>
<comment type="similarity">
    <text evidence="1">Belongs to the P-Pant transferase superfamily. Gsp/Sfp/HetI/AcpT family.</text>
</comment>
<dbReference type="OrthoDB" id="190168at2"/>
<dbReference type="Gene3D" id="3.90.470.20">
    <property type="entry name" value="4'-phosphopantetheinyl transferase domain"/>
    <property type="match status" value="1"/>
</dbReference>
<dbReference type="GO" id="GO:0019878">
    <property type="term" value="P:lysine biosynthetic process via aminoadipic acid"/>
    <property type="evidence" value="ECO:0007669"/>
    <property type="project" value="TreeGrafter"/>
</dbReference>
<evidence type="ECO:0000256" key="2">
    <source>
        <dbReference type="ARBA" id="ARBA00022679"/>
    </source>
</evidence>
<dbReference type="InterPro" id="IPR008278">
    <property type="entry name" value="4-PPantetheinyl_Trfase_dom"/>
</dbReference>
<dbReference type="InterPro" id="IPR050559">
    <property type="entry name" value="P-Pant_transferase_sf"/>
</dbReference>
<feature type="region of interest" description="Disordered" evidence="3">
    <location>
        <begin position="1"/>
        <end position="41"/>
    </location>
</feature>
<dbReference type="GO" id="GO:0005829">
    <property type="term" value="C:cytosol"/>
    <property type="evidence" value="ECO:0007669"/>
    <property type="project" value="TreeGrafter"/>
</dbReference>
<evidence type="ECO:0000256" key="3">
    <source>
        <dbReference type="SAM" id="MobiDB-lite"/>
    </source>
</evidence>
<evidence type="ECO:0000259" key="4">
    <source>
        <dbReference type="Pfam" id="PF01648"/>
    </source>
</evidence>
<dbReference type="Proteomes" id="UP000263094">
    <property type="component" value="Unassembled WGS sequence"/>
</dbReference>
<dbReference type="PANTHER" id="PTHR12215:SF10">
    <property type="entry name" value="L-AMINOADIPATE-SEMIALDEHYDE DEHYDROGENASE-PHOSPHOPANTETHEINYL TRANSFERASE"/>
    <property type="match status" value="1"/>
</dbReference>
<dbReference type="RefSeq" id="WP_128557354.1">
    <property type="nucleotide sequence ID" value="NZ_QUAK01000105.1"/>
</dbReference>
<dbReference type="Pfam" id="PF01648">
    <property type="entry name" value="ACPS"/>
    <property type="match status" value="1"/>
</dbReference>
<evidence type="ECO:0000313" key="5">
    <source>
        <dbReference type="EMBL" id="RFU85021.1"/>
    </source>
</evidence>
<dbReference type="GO" id="GO:0000287">
    <property type="term" value="F:magnesium ion binding"/>
    <property type="evidence" value="ECO:0007669"/>
    <property type="project" value="InterPro"/>
</dbReference>
<feature type="domain" description="4'-phosphopantetheinyl transferase" evidence="4">
    <location>
        <begin position="146"/>
        <end position="206"/>
    </location>
</feature>
<dbReference type="SUPFAM" id="SSF56214">
    <property type="entry name" value="4'-phosphopantetheinyl transferase"/>
    <property type="match status" value="2"/>
</dbReference>
<dbReference type="EMBL" id="QUAK01000105">
    <property type="protein sequence ID" value="RFU85021.1"/>
    <property type="molecule type" value="Genomic_DNA"/>
</dbReference>
<gene>
    <name evidence="5" type="ORF">DY218_19500</name>
</gene>